<dbReference type="CDD" id="cd00206">
    <property type="entry name" value="TFP_snake_toxin"/>
    <property type="match status" value="1"/>
</dbReference>
<feature type="domain" description="EGF-like" evidence="3">
    <location>
        <begin position="360"/>
        <end position="395"/>
    </location>
</feature>
<evidence type="ECO:0000313" key="6">
    <source>
        <dbReference type="Proteomes" id="UP000828390"/>
    </source>
</evidence>
<dbReference type="PANTHER" id="PTHR19143">
    <property type="entry name" value="FIBRINOGEN/TENASCIN/ANGIOPOEITIN"/>
    <property type="match status" value="1"/>
</dbReference>
<feature type="domain" description="Fibrinogen C-terminal" evidence="4">
    <location>
        <begin position="425"/>
        <end position="642"/>
    </location>
</feature>
<dbReference type="SUPFAM" id="SSF57302">
    <property type="entry name" value="Snake toxin-like"/>
    <property type="match status" value="3"/>
</dbReference>
<protein>
    <recommendedName>
        <fullName evidence="7">Fibrinogen C-terminal domain-containing protein</fullName>
    </recommendedName>
</protein>
<dbReference type="SUPFAM" id="SSF57196">
    <property type="entry name" value="EGF/Laminin"/>
    <property type="match status" value="1"/>
</dbReference>
<evidence type="ECO:0000259" key="3">
    <source>
        <dbReference type="PROSITE" id="PS50026"/>
    </source>
</evidence>
<reference evidence="5" key="1">
    <citation type="journal article" date="2019" name="bioRxiv">
        <title>The Genome of the Zebra Mussel, Dreissena polymorpha: A Resource for Invasive Species Research.</title>
        <authorList>
            <person name="McCartney M.A."/>
            <person name="Auch B."/>
            <person name="Kono T."/>
            <person name="Mallez S."/>
            <person name="Zhang Y."/>
            <person name="Obille A."/>
            <person name="Becker A."/>
            <person name="Abrahante J.E."/>
            <person name="Garbe J."/>
            <person name="Badalamenti J.P."/>
            <person name="Herman A."/>
            <person name="Mangelson H."/>
            <person name="Liachko I."/>
            <person name="Sullivan S."/>
            <person name="Sone E.D."/>
            <person name="Koren S."/>
            <person name="Silverstein K.A.T."/>
            <person name="Beckman K.B."/>
            <person name="Gohl D.M."/>
        </authorList>
    </citation>
    <scope>NUCLEOTIDE SEQUENCE</scope>
    <source>
        <strain evidence="5">Duluth1</strain>
        <tissue evidence="5">Whole animal</tissue>
    </source>
</reference>
<dbReference type="Gene3D" id="3.90.215.10">
    <property type="entry name" value="Gamma Fibrinogen, chain A, domain 1"/>
    <property type="match status" value="1"/>
</dbReference>
<gene>
    <name evidence="5" type="ORF">DPMN_185651</name>
</gene>
<sequence>MPIELKSSSCRILEEMDLVILVVWLFLCFDSATGTHCLSCTSMPSSFPCVTSTTCSTGQECYAKYLLKPNGTINYEFGCQDSKTCPGHSGTHALIGKRATGDVEICYKCCQGNMCNQGPICTGSSTSVRPMVVPTTVTVSVTTLSTPDQTTLTTSGGDICLSCTDSPFTRECLYTVNCESHESCYADKFDNPNGDIVFNMGCRDRQLCGSFGKREVVNRSNGNTLLCAQCCQGNLCNAALCGQTGLPSVGPVCFKCDQASTPSSCNTIALCGRDDVCQLEKTLSSLTHATLYKSGCLHKTHCDRHAQSLTLIGRKRYDNTVITGNDLQIQCCDSNVCNHGKVSSASSTAVTPTHSSTLSNQYACDRGPCVHGKCFERGIHYVCQCENGWTGKNCDNSTSTTSAHTSTTSTTTTSTTSTTTTTATTTKLTVPGDCLELRAITRVSGVYSVRPAGMVQTIEVYCDMATDGGGWTVFQRRVNGSVDFYQNFFSYENGFGDVHGEHWLGLKYIHTMTSKAQTELRVELMAADGSTVYEVFPNFRLLTAPDYMLHVDEGNGTAGDGRYGLFYHNGNSFSTYDHDDDHDCAIKCHGGWWYHDCAFVNLNGRYVTPGTVDTSCAYAGIIYHNFKQRASMTETKMMFRRF</sequence>
<dbReference type="PROSITE" id="PS01186">
    <property type="entry name" value="EGF_2"/>
    <property type="match status" value="1"/>
</dbReference>
<dbReference type="OrthoDB" id="6109993at2759"/>
<dbReference type="EMBL" id="JAIWYP010000010">
    <property type="protein sequence ID" value="KAH3751106.1"/>
    <property type="molecule type" value="Genomic_DNA"/>
</dbReference>
<dbReference type="CDD" id="cd00087">
    <property type="entry name" value="FReD"/>
    <property type="match status" value="1"/>
</dbReference>
<feature type="region of interest" description="Disordered" evidence="2">
    <location>
        <begin position="400"/>
        <end position="422"/>
    </location>
</feature>
<dbReference type="SMART" id="SM00186">
    <property type="entry name" value="FBG"/>
    <property type="match status" value="1"/>
</dbReference>
<reference evidence="5" key="2">
    <citation type="submission" date="2020-11" db="EMBL/GenBank/DDBJ databases">
        <authorList>
            <person name="McCartney M.A."/>
            <person name="Auch B."/>
            <person name="Kono T."/>
            <person name="Mallez S."/>
            <person name="Becker A."/>
            <person name="Gohl D.M."/>
            <person name="Silverstein K.A.T."/>
            <person name="Koren S."/>
            <person name="Bechman K.B."/>
            <person name="Herman A."/>
            <person name="Abrahante J.E."/>
            <person name="Garbe J."/>
        </authorList>
    </citation>
    <scope>NUCLEOTIDE SEQUENCE</scope>
    <source>
        <strain evidence="5">Duluth1</strain>
        <tissue evidence="5">Whole animal</tissue>
    </source>
</reference>
<dbReference type="SMART" id="SM00181">
    <property type="entry name" value="EGF"/>
    <property type="match status" value="1"/>
</dbReference>
<keyword evidence="6" id="KW-1185">Reference proteome</keyword>
<dbReference type="InterPro" id="IPR050373">
    <property type="entry name" value="Fibrinogen_C-term_domain"/>
</dbReference>
<keyword evidence="1" id="KW-0245">EGF-like domain</keyword>
<evidence type="ECO:0000313" key="5">
    <source>
        <dbReference type="EMBL" id="KAH3751106.1"/>
    </source>
</evidence>
<dbReference type="PROSITE" id="PS00022">
    <property type="entry name" value="EGF_1"/>
    <property type="match status" value="1"/>
</dbReference>
<dbReference type="GO" id="GO:0005615">
    <property type="term" value="C:extracellular space"/>
    <property type="evidence" value="ECO:0007669"/>
    <property type="project" value="TreeGrafter"/>
</dbReference>
<dbReference type="AlphaFoldDB" id="A0A9D4I5S4"/>
<comment type="caution">
    <text evidence="5">The sequence shown here is derived from an EMBL/GenBank/DDBJ whole genome shotgun (WGS) entry which is preliminary data.</text>
</comment>
<evidence type="ECO:0008006" key="7">
    <source>
        <dbReference type="Google" id="ProtNLM"/>
    </source>
</evidence>
<dbReference type="Gene3D" id="4.10.530.10">
    <property type="entry name" value="Gamma-fibrinogen Carboxyl Terminal Fragment, domain 2"/>
    <property type="match status" value="1"/>
</dbReference>
<dbReference type="Proteomes" id="UP000828390">
    <property type="component" value="Unassembled WGS sequence"/>
</dbReference>
<organism evidence="5 6">
    <name type="scientific">Dreissena polymorpha</name>
    <name type="common">Zebra mussel</name>
    <name type="synonym">Mytilus polymorpha</name>
    <dbReference type="NCBI Taxonomy" id="45954"/>
    <lineage>
        <taxon>Eukaryota</taxon>
        <taxon>Metazoa</taxon>
        <taxon>Spiralia</taxon>
        <taxon>Lophotrochozoa</taxon>
        <taxon>Mollusca</taxon>
        <taxon>Bivalvia</taxon>
        <taxon>Autobranchia</taxon>
        <taxon>Heteroconchia</taxon>
        <taxon>Euheterodonta</taxon>
        <taxon>Imparidentia</taxon>
        <taxon>Neoheterodontei</taxon>
        <taxon>Myida</taxon>
        <taxon>Dreissenoidea</taxon>
        <taxon>Dreissenidae</taxon>
        <taxon>Dreissena</taxon>
    </lineage>
</organism>
<keyword evidence="1" id="KW-1015">Disulfide bond</keyword>
<proteinExistence type="predicted"/>
<dbReference type="SUPFAM" id="SSF56496">
    <property type="entry name" value="Fibrinogen C-terminal domain-like"/>
    <property type="match status" value="1"/>
</dbReference>
<dbReference type="NCBIfam" id="NF040941">
    <property type="entry name" value="GGGWT_bact"/>
    <property type="match status" value="1"/>
</dbReference>
<feature type="disulfide bond" evidence="1">
    <location>
        <begin position="385"/>
        <end position="394"/>
    </location>
</feature>
<accession>A0A9D4I5S4</accession>
<evidence type="ECO:0000256" key="1">
    <source>
        <dbReference type="PROSITE-ProRule" id="PRU00076"/>
    </source>
</evidence>
<dbReference type="InterPro" id="IPR036056">
    <property type="entry name" value="Fibrinogen-like_C"/>
</dbReference>
<dbReference type="Gene3D" id="2.10.25.10">
    <property type="entry name" value="Laminin"/>
    <property type="match status" value="1"/>
</dbReference>
<dbReference type="InterPro" id="IPR002181">
    <property type="entry name" value="Fibrinogen_a/b/g_C_dom"/>
</dbReference>
<dbReference type="PROSITE" id="PS50026">
    <property type="entry name" value="EGF_3"/>
    <property type="match status" value="1"/>
</dbReference>
<evidence type="ECO:0000256" key="2">
    <source>
        <dbReference type="SAM" id="MobiDB-lite"/>
    </source>
</evidence>
<evidence type="ECO:0000259" key="4">
    <source>
        <dbReference type="PROSITE" id="PS51406"/>
    </source>
</evidence>
<comment type="caution">
    <text evidence="1">Lacks conserved residue(s) required for the propagation of feature annotation.</text>
</comment>
<dbReference type="InterPro" id="IPR000742">
    <property type="entry name" value="EGF"/>
</dbReference>
<dbReference type="InterPro" id="IPR003571">
    <property type="entry name" value="Snake_3FTx"/>
</dbReference>
<dbReference type="Pfam" id="PF00147">
    <property type="entry name" value="Fibrinogen_C"/>
    <property type="match status" value="1"/>
</dbReference>
<dbReference type="GO" id="GO:0090729">
    <property type="term" value="F:toxin activity"/>
    <property type="evidence" value="ECO:0007669"/>
    <property type="project" value="InterPro"/>
</dbReference>
<dbReference type="PANTHER" id="PTHR19143:SF444">
    <property type="entry name" value="PROTEIN SCABROUS"/>
    <property type="match status" value="1"/>
</dbReference>
<name>A0A9D4I5S4_DREPO</name>
<dbReference type="PROSITE" id="PS51406">
    <property type="entry name" value="FIBRINOGEN_C_2"/>
    <property type="match status" value="1"/>
</dbReference>
<feature type="disulfide bond" evidence="1">
    <location>
        <begin position="364"/>
        <end position="374"/>
    </location>
</feature>
<dbReference type="InterPro" id="IPR045860">
    <property type="entry name" value="Snake_toxin-like_sf"/>
</dbReference>
<dbReference type="InterPro" id="IPR014716">
    <property type="entry name" value="Fibrinogen_a/b/g_C_1"/>
</dbReference>